<keyword evidence="2" id="KW-1185">Reference proteome</keyword>
<proteinExistence type="predicted"/>
<sequence>MTPETGDLRVTDASSASIESGMAPSVMNAWQTGGDLFGVIVPVDAPTARLPTIIGAGGAEHFVPGGRTAVKIVGDFFVNETREFVVDGTVPMPPGPVVFKLLDSGHWEPVLVYGRTRARARSQRVRRQGTSTSR</sequence>
<evidence type="ECO:0000313" key="1">
    <source>
        <dbReference type="EMBL" id="MDM7883843.1"/>
    </source>
</evidence>
<protein>
    <submittedName>
        <fullName evidence="1">Uncharacterized protein</fullName>
    </submittedName>
</protein>
<dbReference type="RefSeq" id="WP_289457473.1">
    <property type="nucleotide sequence ID" value="NZ_JAUCML010000001.1"/>
</dbReference>
<accession>A0ABT7T2N1</accession>
<evidence type="ECO:0000313" key="2">
    <source>
        <dbReference type="Proteomes" id="UP001237823"/>
    </source>
</evidence>
<dbReference type="EMBL" id="JAUCML010000001">
    <property type="protein sequence ID" value="MDM7883843.1"/>
    <property type="molecule type" value="Genomic_DNA"/>
</dbReference>
<name>A0ABT7T2N1_9MICO</name>
<organism evidence="1 2">
    <name type="scientific">Curtobacterium citri</name>
    <dbReference type="NCBI Taxonomy" id="3055139"/>
    <lineage>
        <taxon>Bacteria</taxon>
        <taxon>Bacillati</taxon>
        <taxon>Actinomycetota</taxon>
        <taxon>Actinomycetes</taxon>
        <taxon>Micrococcales</taxon>
        <taxon>Microbacteriaceae</taxon>
        <taxon>Curtobacterium</taxon>
    </lineage>
</organism>
<comment type="caution">
    <text evidence="1">The sequence shown here is derived from an EMBL/GenBank/DDBJ whole genome shotgun (WGS) entry which is preliminary data.</text>
</comment>
<gene>
    <name evidence="1" type="ORF">QUG92_01885</name>
</gene>
<dbReference type="Proteomes" id="UP001237823">
    <property type="component" value="Unassembled WGS sequence"/>
</dbReference>
<reference evidence="1 2" key="1">
    <citation type="submission" date="2023-06" db="EMBL/GenBank/DDBJ databases">
        <authorList>
            <person name="Feng G."/>
            <person name="Li J."/>
            <person name="Zhu H."/>
        </authorList>
    </citation>
    <scope>NUCLEOTIDE SEQUENCE [LARGE SCALE GENOMIC DNA]</scope>
    <source>
        <strain evidence="1 2">RHCKG23</strain>
    </source>
</reference>